<dbReference type="Gene3D" id="1.20.1530.20">
    <property type="match status" value="1"/>
</dbReference>
<dbReference type="InterPro" id="IPR006153">
    <property type="entry name" value="Cation/H_exchanger_TM"/>
</dbReference>
<name>A0A848ECK1_9PROT</name>
<evidence type="ECO:0000256" key="4">
    <source>
        <dbReference type="ARBA" id="ARBA00022692"/>
    </source>
</evidence>
<sequence>MHDADHLGLIAFFVAIAVAAAVPALLPRLAVPGVVLEILLGSLLGPPGLGLLQVGPIVSLLADLGLALLFFMAGFEVDPAVLRGRPMRLAVGGWVASAVIGGAVAFALHGFGIIEGPGFVALAVTTTAIGALMPILRDAGQLGPPYGPLVLAAGAVGEAAPIIGLSLLLAGAASIASQSAILLLGALASLAAVIGAARFSEGRFAALMARTMGGAGQLPLRLALLLTVVLVVLSETAGVDLVLGAFVAGAIGRAAMPHDLHESLMARLDGVGYGLLVPCFFIASGARLEVGAILAEPLAIALMPLFAAIMLAARGVPAMLLYRGDLDRGQRAALALHLGTQLPLVVAIASLAVRQGAMPAWQGTALVGGGILTILIYPMLAGRLLRRSARIPPP</sequence>
<evidence type="ECO:0000256" key="1">
    <source>
        <dbReference type="ARBA" id="ARBA00004141"/>
    </source>
</evidence>
<dbReference type="EMBL" id="JABBKX010000002">
    <property type="protein sequence ID" value="NMJ41035.1"/>
    <property type="molecule type" value="Genomic_DNA"/>
</dbReference>
<dbReference type="GO" id="GO:0015297">
    <property type="term" value="F:antiporter activity"/>
    <property type="evidence" value="ECO:0007669"/>
    <property type="project" value="UniProtKB-KW"/>
</dbReference>
<keyword evidence="3" id="KW-0050">Antiport</keyword>
<comment type="subcellular location">
    <subcellularLocation>
        <location evidence="1">Membrane</location>
        <topology evidence="1">Multi-pass membrane protein</topology>
    </subcellularLocation>
</comment>
<feature type="transmembrane region" description="Helical" evidence="8">
    <location>
        <begin position="6"/>
        <end position="26"/>
    </location>
</feature>
<organism evidence="10 11">
    <name type="scientific">Neoroseomonas marina</name>
    <dbReference type="NCBI Taxonomy" id="1232220"/>
    <lineage>
        <taxon>Bacteria</taxon>
        <taxon>Pseudomonadati</taxon>
        <taxon>Pseudomonadota</taxon>
        <taxon>Alphaproteobacteria</taxon>
        <taxon>Acetobacterales</taxon>
        <taxon>Acetobacteraceae</taxon>
        <taxon>Neoroseomonas</taxon>
    </lineage>
</organism>
<accession>A0A848ECK1</accession>
<evidence type="ECO:0000313" key="10">
    <source>
        <dbReference type="EMBL" id="NMJ41035.1"/>
    </source>
</evidence>
<dbReference type="RefSeq" id="WP_170053280.1">
    <property type="nucleotide sequence ID" value="NZ_JABBKX010000002.1"/>
</dbReference>
<keyword evidence="11" id="KW-1185">Reference proteome</keyword>
<dbReference type="Pfam" id="PF00999">
    <property type="entry name" value="Na_H_Exchanger"/>
    <property type="match status" value="1"/>
</dbReference>
<protein>
    <submittedName>
        <fullName evidence="10">Cation:proton antiporter</fullName>
    </submittedName>
</protein>
<feature type="transmembrane region" description="Helical" evidence="8">
    <location>
        <begin position="57"/>
        <end position="77"/>
    </location>
</feature>
<gene>
    <name evidence="10" type="ORF">GWK16_07280</name>
</gene>
<dbReference type="PANTHER" id="PTHR43562:SF1">
    <property type="entry name" value="NA(+)_H(+) ANTIPORTER YJBQ-RELATED"/>
    <property type="match status" value="1"/>
</dbReference>
<evidence type="ECO:0000256" key="5">
    <source>
        <dbReference type="ARBA" id="ARBA00022989"/>
    </source>
</evidence>
<dbReference type="PANTHER" id="PTHR43562">
    <property type="entry name" value="NAPA-TYPE SODIUM/HYDROGEN ANTIPORTER"/>
    <property type="match status" value="1"/>
</dbReference>
<evidence type="ECO:0000256" key="7">
    <source>
        <dbReference type="ARBA" id="ARBA00023136"/>
    </source>
</evidence>
<comment type="caution">
    <text evidence="10">The sequence shown here is derived from an EMBL/GenBank/DDBJ whole genome shotgun (WGS) entry which is preliminary data.</text>
</comment>
<feature type="transmembrane region" description="Helical" evidence="8">
    <location>
        <begin position="268"/>
        <end position="286"/>
    </location>
</feature>
<feature type="transmembrane region" description="Helical" evidence="8">
    <location>
        <begin position="118"/>
        <end position="136"/>
    </location>
</feature>
<dbReference type="GO" id="GO:1902600">
    <property type="term" value="P:proton transmembrane transport"/>
    <property type="evidence" value="ECO:0007669"/>
    <property type="project" value="InterPro"/>
</dbReference>
<evidence type="ECO:0000256" key="8">
    <source>
        <dbReference type="SAM" id="Phobius"/>
    </source>
</evidence>
<feature type="transmembrane region" description="Helical" evidence="8">
    <location>
        <begin position="298"/>
        <end position="322"/>
    </location>
</feature>
<feature type="transmembrane region" description="Helical" evidence="8">
    <location>
        <begin position="148"/>
        <end position="169"/>
    </location>
</feature>
<feature type="transmembrane region" description="Helical" evidence="8">
    <location>
        <begin position="89"/>
        <end position="112"/>
    </location>
</feature>
<evidence type="ECO:0000256" key="2">
    <source>
        <dbReference type="ARBA" id="ARBA00022448"/>
    </source>
</evidence>
<feature type="transmembrane region" description="Helical" evidence="8">
    <location>
        <begin position="175"/>
        <end position="197"/>
    </location>
</feature>
<dbReference type="AlphaFoldDB" id="A0A848ECK1"/>
<evidence type="ECO:0000256" key="6">
    <source>
        <dbReference type="ARBA" id="ARBA00023065"/>
    </source>
</evidence>
<feature type="domain" description="Cation/H+ exchanger transmembrane" evidence="9">
    <location>
        <begin position="17"/>
        <end position="385"/>
    </location>
</feature>
<proteinExistence type="predicted"/>
<dbReference type="Proteomes" id="UP000548582">
    <property type="component" value="Unassembled WGS sequence"/>
</dbReference>
<feature type="transmembrane region" description="Helical" evidence="8">
    <location>
        <begin position="239"/>
        <end position="256"/>
    </location>
</feature>
<dbReference type="InterPro" id="IPR038770">
    <property type="entry name" value="Na+/solute_symporter_sf"/>
</dbReference>
<keyword evidence="6" id="KW-0406">Ion transport</keyword>
<evidence type="ECO:0000259" key="9">
    <source>
        <dbReference type="Pfam" id="PF00999"/>
    </source>
</evidence>
<keyword evidence="5 8" id="KW-1133">Transmembrane helix</keyword>
<evidence type="ECO:0000256" key="3">
    <source>
        <dbReference type="ARBA" id="ARBA00022449"/>
    </source>
</evidence>
<keyword evidence="2" id="KW-0813">Transport</keyword>
<keyword evidence="4 8" id="KW-0812">Transmembrane</keyword>
<feature type="transmembrane region" description="Helical" evidence="8">
    <location>
        <begin position="359"/>
        <end position="380"/>
    </location>
</feature>
<feature type="transmembrane region" description="Helical" evidence="8">
    <location>
        <begin position="334"/>
        <end position="353"/>
    </location>
</feature>
<feature type="transmembrane region" description="Helical" evidence="8">
    <location>
        <begin position="33"/>
        <end position="51"/>
    </location>
</feature>
<dbReference type="GO" id="GO:0016020">
    <property type="term" value="C:membrane"/>
    <property type="evidence" value="ECO:0007669"/>
    <property type="project" value="UniProtKB-SubCell"/>
</dbReference>
<evidence type="ECO:0000313" key="11">
    <source>
        <dbReference type="Proteomes" id="UP000548582"/>
    </source>
</evidence>
<reference evidence="10 11" key="1">
    <citation type="submission" date="2020-03" db="EMBL/GenBank/DDBJ databases">
        <authorList>
            <person name="Sun Q."/>
        </authorList>
    </citation>
    <scope>NUCLEOTIDE SEQUENCE [LARGE SCALE GENOMIC DNA]</scope>
    <source>
        <strain evidence="10 11">JC162</strain>
    </source>
</reference>
<keyword evidence="7 8" id="KW-0472">Membrane</keyword>